<evidence type="ECO:0000313" key="2">
    <source>
        <dbReference type="Proteomes" id="UP000887578"/>
    </source>
</evidence>
<proteinExistence type="predicted"/>
<dbReference type="PANTHER" id="PTHR24413">
    <property type="entry name" value="SPECKLE-TYPE POZ PROTEIN"/>
    <property type="match status" value="1"/>
</dbReference>
<evidence type="ECO:0000313" key="3">
    <source>
        <dbReference type="WBParaSite" id="PDA_v2.g25269.t1"/>
    </source>
</evidence>
<sequence length="325" mass="38361">MPEFPFAVEWIIPEKFLKALKNSTKNEFLKSNVFTAFKFSPIPYHFEFFPNGNNNKNRERVWIFLQIPFEFQKNVHAEYTFTIKSANWSKKINYIFEGDFDGYGSRICKTHEFFKSSKKFIVDGKCTVKIEGVFKIENVQPFWDFPNRDLWNQKMEDFKFQIGESEIHAHESIFASESPIFAAMFEQLKDENEKIIEIPDFSFEIVEKAVKLCYYQKINILDISNDDEILVLLQFATKYDFTVLKNNLELHIGCNLTVSNVSEMVTVAKKLKSEILKNKCFDFLIDLISKKKFIPKFTKLDKEFTNELFQTFLCVESETYLSTEN</sequence>
<dbReference type="PROSITE" id="PS50097">
    <property type="entry name" value="BTB"/>
    <property type="match status" value="1"/>
</dbReference>
<dbReference type="Gene3D" id="3.30.710.10">
    <property type="entry name" value="Potassium Channel Kv1.1, Chain A"/>
    <property type="match status" value="1"/>
</dbReference>
<keyword evidence="2" id="KW-1185">Reference proteome</keyword>
<dbReference type="SUPFAM" id="SSF49599">
    <property type="entry name" value="TRAF domain-like"/>
    <property type="match status" value="1"/>
</dbReference>
<dbReference type="Pfam" id="PF00651">
    <property type="entry name" value="BTB"/>
    <property type="match status" value="1"/>
</dbReference>
<evidence type="ECO:0000259" key="1">
    <source>
        <dbReference type="PROSITE" id="PS50097"/>
    </source>
</evidence>
<accession>A0A914Q885</accession>
<name>A0A914Q885_9BILA</name>
<dbReference type="WBParaSite" id="PDA_v2.g25269.t1">
    <property type="protein sequence ID" value="PDA_v2.g25269.t1"/>
    <property type="gene ID" value="PDA_v2.g25269"/>
</dbReference>
<organism evidence="2 3">
    <name type="scientific">Panagrolaimus davidi</name>
    <dbReference type="NCBI Taxonomy" id="227884"/>
    <lineage>
        <taxon>Eukaryota</taxon>
        <taxon>Metazoa</taxon>
        <taxon>Ecdysozoa</taxon>
        <taxon>Nematoda</taxon>
        <taxon>Chromadorea</taxon>
        <taxon>Rhabditida</taxon>
        <taxon>Tylenchina</taxon>
        <taxon>Panagrolaimomorpha</taxon>
        <taxon>Panagrolaimoidea</taxon>
        <taxon>Panagrolaimidae</taxon>
        <taxon>Panagrolaimus</taxon>
    </lineage>
</organism>
<reference evidence="3" key="1">
    <citation type="submission" date="2022-11" db="UniProtKB">
        <authorList>
            <consortium name="WormBaseParasite"/>
        </authorList>
    </citation>
    <scope>IDENTIFICATION</scope>
</reference>
<dbReference type="InterPro" id="IPR011333">
    <property type="entry name" value="SKP1/BTB/POZ_sf"/>
</dbReference>
<dbReference type="InterPro" id="IPR000210">
    <property type="entry name" value="BTB/POZ_dom"/>
</dbReference>
<dbReference type="AlphaFoldDB" id="A0A914Q885"/>
<dbReference type="CDD" id="cd00121">
    <property type="entry name" value="MATH"/>
    <property type="match status" value="1"/>
</dbReference>
<dbReference type="Gene3D" id="2.60.210.10">
    <property type="entry name" value="Apoptosis, Tumor Necrosis Factor Receptor Associated Protein 2, Chain A"/>
    <property type="match status" value="1"/>
</dbReference>
<feature type="domain" description="BTB" evidence="1">
    <location>
        <begin position="156"/>
        <end position="222"/>
    </location>
</feature>
<dbReference type="CDD" id="cd18186">
    <property type="entry name" value="BTB_POZ_ZBTB_KLHL-like"/>
    <property type="match status" value="1"/>
</dbReference>
<dbReference type="GO" id="GO:0030163">
    <property type="term" value="P:protein catabolic process"/>
    <property type="evidence" value="ECO:0007669"/>
    <property type="project" value="UniProtKB-ARBA"/>
</dbReference>
<dbReference type="SMART" id="SM00225">
    <property type="entry name" value="BTB"/>
    <property type="match status" value="1"/>
</dbReference>
<dbReference type="SUPFAM" id="SSF54695">
    <property type="entry name" value="POZ domain"/>
    <property type="match status" value="1"/>
</dbReference>
<protein>
    <submittedName>
        <fullName evidence="3">BTB domain-containing protein</fullName>
    </submittedName>
</protein>
<dbReference type="Proteomes" id="UP000887578">
    <property type="component" value="Unplaced"/>
</dbReference>
<dbReference type="InterPro" id="IPR008974">
    <property type="entry name" value="TRAF-like"/>
</dbReference>
<dbReference type="InterPro" id="IPR002083">
    <property type="entry name" value="MATH/TRAF_dom"/>
</dbReference>